<dbReference type="SUPFAM" id="SSF49478">
    <property type="entry name" value="Cna protein B-type domain"/>
    <property type="match status" value="1"/>
</dbReference>
<evidence type="ECO:0000313" key="8">
    <source>
        <dbReference type="Proteomes" id="UP000824076"/>
    </source>
</evidence>
<reference evidence="7" key="1">
    <citation type="submission" date="2020-10" db="EMBL/GenBank/DDBJ databases">
        <authorList>
            <person name="Gilroy R."/>
        </authorList>
    </citation>
    <scope>NUCLEOTIDE SEQUENCE</scope>
    <source>
        <strain evidence="7">17073</strain>
    </source>
</reference>
<feature type="chain" id="PRO_5038387964" description="N-acetylmuramoyl-L-alanine amidase" evidence="5">
    <location>
        <begin position="27"/>
        <end position="517"/>
    </location>
</feature>
<evidence type="ECO:0000256" key="3">
    <source>
        <dbReference type="ARBA" id="ARBA00022729"/>
    </source>
</evidence>
<comment type="caution">
    <text evidence="7">The sequence shown here is derived from an EMBL/GenBank/DDBJ whole genome shotgun (WGS) entry which is preliminary data.</text>
</comment>
<dbReference type="InterPro" id="IPR032812">
    <property type="entry name" value="SbsA_Ig"/>
</dbReference>
<dbReference type="GO" id="GO:0009253">
    <property type="term" value="P:peptidoglycan catabolic process"/>
    <property type="evidence" value="ECO:0007669"/>
    <property type="project" value="InterPro"/>
</dbReference>
<reference evidence="7" key="2">
    <citation type="journal article" date="2021" name="PeerJ">
        <title>Extensive microbial diversity within the chicken gut microbiome revealed by metagenomics and culture.</title>
        <authorList>
            <person name="Gilroy R."/>
            <person name="Ravi A."/>
            <person name="Getino M."/>
            <person name="Pursley I."/>
            <person name="Horton D.L."/>
            <person name="Alikhan N.F."/>
            <person name="Baker D."/>
            <person name="Gharbi K."/>
            <person name="Hall N."/>
            <person name="Watson M."/>
            <person name="Adriaenssens E.M."/>
            <person name="Foster-Nyarko E."/>
            <person name="Jarju S."/>
            <person name="Secka A."/>
            <person name="Antonio M."/>
            <person name="Oren A."/>
            <person name="Chaudhuri R.R."/>
            <person name="La Ragione R."/>
            <person name="Hildebrand F."/>
            <person name="Pallen M.J."/>
        </authorList>
    </citation>
    <scope>NUCLEOTIDE SEQUENCE</scope>
    <source>
        <strain evidence="7">17073</strain>
    </source>
</reference>
<dbReference type="PANTHER" id="PTHR30404">
    <property type="entry name" value="N-ACETYLMURAMOYL-L-ALANINE AMIDASE"/>
    <property type="match status" value="1"/>
</dbReference>
<dbReference type="SMART" id="SM00646">
    <property type="entry name" value="Ami_3"/>
    <property type="match status" value="1"/>
</dbReference>
<dbReference type="InterPro" id="IPR002508">
    <property type="entry name" value="MurNAc-LAA_cat"/>
</dbReference>
<feature type="domain" description="MurNAc-LAA" evidence="6">
    <location>
        <begin position="99"/>
        <end position="235"/>
    </location>
</feature>
<accession>A0A9D1IKE4</accession>
<dbReference type="Gene3D" id="2.60.40.3710">
    <property type="match status" value="1"/>
</dbReference>
<dbReference type="EC" id="3.5.1.28" evidence="2"/>
<keyword evidence="3 5" id="KW-0732">Signal</keyword>
<dbReference type="AlphaFoldDB" id="A0A9D1IKE4"/>
<sequence length="517" mass="57276">MKTSYIKKGIIAIAATMLVAPATINAAEVEGLQDFKLYLDPGHAQKENRGLYSYSEAEKTLRVAWAVRDYLLKYTDIPAENIKLCRETDEDFIDLNERIAVANAWDADFYYSIHSDAGDSNTPNTTLTMFGGWRKDGVEIEKTPNGGKAFGEILCPNLTGVMQIDTRGNYYDRCYYDKTPATHTNQYPYLAVNRQSNMPSLLSEAGYHTNAFQQQRNLNANYKKLEGYAAFRSILEYCGVPNPVQPLLVGVIRNSENEVPVNGVTVTVDGKTVTTDSYESLFSNYSKDPNMLHNGFYMFEDLEAGKEYNVEFTADGYETVSKTVTMLSVPEGRADENVTWLDVTITSVSPAKIDQISITDPTAVSLRAPIVLTFSRNMDRASVESAFSISNDADVTLSWENDYTLSIDISKLTNGTSYQIKIDGSIAKNSQTNQFFDGDGDGEEGGDYVLDFTIEPLDLTAPEIVSVDPAVDGEALGTNRPTIRIELSEEINWNEDKYIDLVSVKDSDGKTYGGSIS</sequence>
<dbReference type="Proteomes" id="UP000824076">
    <property type="component" value="Unassembled WGS sequence"/>
</dbReference>
<evidence type="ECO:0000256" key="5">
    <source>
        <dbReference type="SAM" id="SignalP"/>
    </source>
</evidence>
<proteinExistence type="predicted"/>
<dbReference type="CDD" id="cd02696">
    <property type="entry name" value="MurNAc-LAA"/>
    <property type="match status" value="1"/>
</dbReference>
<dbReference type="InterPro" id="IPR050695">
    <property type="entry name" value="N-acetylmuramoyl_amidase_3"/>
</dbReference>
<dbReference type="PANTHER" id="PTHR30404:SF0">
    <property type="entry name" value="N-ACETYLMURAMOYL-L-ALANINE AMIDASE AMIC"/>
    <property type="match status" value="1"/>
</dbReference>
<evidence type="ECO:0000256" key="1">
    <source>
        <dbReference type="ARBA" id="ARBA00001561"/>
    </source>
</evidence>
<feature type="non-terminal residue" evidence="7">
    <location>
        <position position="517"/>
    </location>
</feature>
<dbReference type="Gene3D" id="2.60.40.1120">
    <property type="entry name" value="Carboxypeptidase-like, regulatory domain"/>
    <property type="match status" value="1"/>
</dbReference>
<dbReference type="Gene3D" id="3.40.630.40">
    <property type="entry name" value="Zn-dependent exopeptidases"/>
    <property type="match status" value="1"/>
</dbReference>
<evidence type="ECO:0000259" key="6">
    <source>
        <dbReference type="SMART" id="SM00646"/>
    </source>
</evidence>
<comment type="catalytic activity">
    <reaction evidence="1">
        <text>Hydrolyzes the link between N-acetylmuramoyl residues and L-amino acid residues in certain cell-wall glycopeptides.</text>
        <dbReference type="EC" id="3.5.1.28"/>
    </reaction>
</comment>
<dbReference type="Pfam" id="PF01520">
    <property type="entry name" value="Amidase_3"/>
    <property type="match status" value="1"/>
</dbReference>
<keyword evidence="4" id="KW-0378">Hydrolase</keyword>
<organism evidence="7 8">
    <name type="scientific">Candidatus Limisoma intestinavium</name>
    <dbReference type="NCBI Taxonomy" id="2840856"/>
    <lineage>
        <taxon>Bacteria</taxon>
        <taxon>Pseudomonadati</taxon>
        <taxon>Bacteroidota</taxon>
        <taxon>Bacteroidia</taxon>
        <taxon>Bacteroidales</taxon>
        <taxon>Candidatus Limisoma</taxon>
    </lineage>
</organism>
<evidence type="ECO:0000256" key="2">
    <source>
        <dbReference type="ARBA" id="ARBA00011901"/>
    </source>
</evidence>
<evidence type="ECO:0000313" key="7">
    <source>
        <dbReference type="EMBL" id="HIU38196.1"/>
    </source>
</evidence>
<name>A0A9D1IKE4_9BACT</name>
<dbReference type="EMBL" id="DVMS01000022">
    <property type="protein sequence ID" value="HIU38196.1"/>
    <property type="molecule type" value="Genomic_DNA"/>
</dbReference>
<dbReference type="SUPFAM" id="SSF53187">
    <property type="entry name" value="Zn-dependent exopeptidases"/>
    <property type="match status" value="1"/>
</dbReference>
<dbReference type="GO" id="GO:0030288">
    <property type="term" value="C:outer membrane-bounded periplasmic space"/>
    <property type="evidence" value="ECO:0007669"/>
    <property type="project" value="TreeGrafter"/>
</dbReference>
<protein>
    <recommendedName>
        <fullName evidence="2">N-acetylmuramoyl-L-alanine amidase</fullName>
        <ecNumber evidence="2">3.5.1.28</ecNumber>
    </recommendedName>
</protein>
<gene>
    <name evidence="7" type="ORF">IAD18_00850</name>
</gene>
<evidence type="ECO:0000256" key="4">
    <source>
        <dbReference type="ARBA" id="ARBA00022801"/>
    </source>
</evidence>
<dbReference type="GO" id="GO:0008745">
    <property type="term" value="F:N-acetylmuramoyl-L-alanine amidase activity"/>
    <property type="evidence" value="ECO:0007669"/>
    <property type="project" value="UniProtKB-EC"/>
</dbReference>
<feature type="signal peptide" evidence="5">
    <location>
        <begin position="1"/>
        <end position="26"/>
    </location>
</feature>
<dbReference type="Pfam" id="PF13205">
    <property type="entry name" value="Big_5"/>
    <property type="match status" value="1"/>
</dbReference>